<dbReference type="SUPFAM" id="SSF51338">
    <property type="entry name" value="Composite domain of metallo-dependent hydrolases"/>
    <property type="match status" value="2"/>
</dbReference>
<dbReference type="PANTHER" id="PTHR11271">
    <property type="entry name" value="GUANINE DEAMINASE"/>
    <property type="match status" value="1"/>
</dbReference>
<dbReference type="InterPro" id="IPR011059">
    <property type="entry name" value="Metal-dep_hydrolase_composite"/>
</dbReference>
<dbReference type="OrthoDB" id="9807210at2"/>
<dbReference type="GO" id="GO:0008892">
    <property type="term" value="F:guanine deaminase activity"/>
    <property type="evidence" value="ECO:0007669"/>
    <property type="project" value="TreeGrafter"/>
</dbReference>
<dbReference type="STRING" id="1122934.SAMN02745691_00492"/>
<evidence type="ECO:0000256" key="4">
    <source>
        <dbReference type="ARBA" id="ARBA00022833"/>
    </source>
</evidence>
<evidence type="ECO:0000256" key="3">
    <source>
        <dbReference type="ARBA" id="ARBA00022801"/>
    </source>
</evidence>
<comment type="cofactor">
    <cofactor evidence="1">
        <name>Zn(2+)</name>
        <dbReference type="ChEBI" id="CHEBI:29105"/>
    </cofactor>
</comment>
<dbReference type="PANTHER" id="PTHR11271:SF6">
    <property type="entry name" value="GUANINE DEAMINASE"/>
    <property type="match status" value="1"/>
</dbReference>
<evidence type="ECO:0000256" key="1">
    <source>
        <dbReference type="ARBA" id="ARBA00001947"/>
    </source>
</evidence>
<dbReference type="Pfam" id="PF01979">
    <property type="entry name" value="Amidohydro_1"/>
    <property type="match status" value="1"/>
</dbReference>
<reference evidence="6 7" key="1">
    <citation type="submission" date="2016-11" db="EMBL/GenBank/DDBJ databases">
        <authorList>
            <person name="Jaros S."/>
            <person name="Januszkiewicz K."/>
            <person name="Wedrychowicz H."/>
        </authorList>
    </citation>
    <scope>NUCLEOTIDE SEQUENCE [LARGE SCALE GENOMIC DNA]</scope>
    <source>
        <strain evidence="6 7">DSM 15970</strain>
    </source>
</reference>
<dbReference type="InterPro" id="IPR051607">
    <property type="entry name" value="Metallo-dep_hydrolases"/>
</dbReference>
<dbReference type="GO" id="GO:0046098">
    <property type="term" value="P:guanine metabolic process"/>
    <property type="evidence" value="ECO:0007669"/>
    <property type="project" value="TreeGrafter"/>
</dbReference>
<dbReference type="AlphaFoldDB" id="A0A1M6C746"/>
<dbReference type="InterPro" id="IPR032466">
    <property type="entry name" value="Metal_Hydrolase"/>
</dbReference>
<evidence type="ECO:0000313" key="7">
    <source>
        <dbReference type="Proteomes" id="UP000184342"/>
    </source>
</evidence>
<dbReference type="Proteomes" id="UP000184342">
    <property type="component" value="Unassembled WGS sequence"/>
</dbReference>
<keyword evidence="7" id="KW-1185">Reference proteome</keyword>
<organism evidence="6 7">
    <name type="scientific">Parasporobacterium paucivorans DSM 15970</name>
    <dbReference type="NCBI Taxonomy" id="1122934"/>
    <lineage>
        <taxon>Bacteria</taxon>
        <taxon>Bacillati</taxon>
        <taxon>Bacillota</taxon>
        <taxon>Clostridia</taxon>
        <taxon>Lachnospirales</taxon>
        <taxon>Lachnospiraceae</taxon>
        <taxon>Parasporobacterium</taxon>
    </lineage>
</organism>
<dbReference type="EMBL" id="FQYT01000004">
    <property type="protein sequence ID" value="SHI56877.1"/>
    <property type="molecule type" value="Genomic_DNA"/>
</dbReference>
<protein>
    <submittedName>
        <fullName evidence="6">Guanine deaminase</fullName>
    </submittedName>
</protein>
<proteinExistence type="predicted"/>
<name>A0A1M6C746_9FIRM</name>
<gene>
    <name evidence="6" type="ORF">SAMN02745691_00492</name>
</gene>
<dbReference type="Gene3D" id="3.20.20.140">
    <property type="entry name" value="Metal-dependent hydrolases"/>
    <property type="match status" value="1"/>
</dbReference>
<evidence type="ECO:0000313" key="6">
    <source>
        <dbReference type="EMBL" id="SHI56877.1"/>
    </source>
</evidence>
<dbReference type="GO" id="GO:0008270">
    <property type="term" value="F:zinc ion binding"/>
    <property type="evidence" value="ECO:0007669"/>
    <property type="project" value="TreeGrafter"/>
</dbReference>
<dbReference type="Gene3D" id="2.30.40.10">
    <property type="entry name" value="Urease, subunit C, domain 1"/>
    <property type="match status" value="1"/>
</dbReference>
<feature type="domain" description="Amidohydrolase-related" evidence="5">
    <location>
        <begin position="57"/>
        <end position="422"/>
    </location>
</feature>
<dbReference type="RefSeq" id="WP_073992783.1">
    <property type="nucleotide sequence ID" value="NZ_FQYT01000004.1"/>
</dbReference>
<dbReference type="InterPro" id="IPR006680">
    <property type="entry name" value="Amidohydro-rel"/>
</dbReference>
<dbReference type="GO" id="GO:0005829">
    <property type="term" value="C:cytosol"/>
    <property type="evidence" value="ECO:0007669"/>
    <property type="project" value="TreeGrafter"/>
</dbReference>
<keyword evidence="3" id="KW-0378">Hydrolase</keyword>
<dbReference type="SUPFAM" id="SSF51556">
    <property type="entry name" value="Metallo-dependent hydrolases"/>
    <property type="match status" value="1"/>
</dbReference>
<evidence type="ECO:0000256" key="2">
    <source>
        <dbReference type="ARBA" id="ARBA00022723"/>
    </source>
</evidence>
<keyword evidence="4" id="KW-0862">Zinc</keyword>
<accession>A0A1M6C746</accession>
<keyword evidence="2" id="KW-0479">Metal-binding</keyword>
<evidence type="ECO:0000259" key="5">
    <source>
        <dbReference type="Pfam" id="PF01979"/>
    </source>
</evidence>
<sequence>MLKIIRGDILFAPDKNRYELWEDSYVLVKKGIVLSVVKELPLSCWNQPVEDFRNCLIIPGFVDLHLHASQWPNMGIGYDFQLLEWLKKYTFPLESTFSDMETARKHYESFIHELSASMTTRACILATRHLPATRLLVSMLRESGLGAFVGKVNMDRNADPPLLENTEDSIEETRLLAQEMQEFEQFHPDTLVHPILSPRFVPSTTPELMTALGKMAQEYDLPIQSHLDENLDEIAWVRQLHPGDLDFAHVYERFHLLKPDKTIMAHCIHMTEDEIRLIKDRRIFIAHCPSSNCNLASGIMPLRKYLDNDMLIGIGSDIGGGNTLDMRAHVQLAMQMSRLYYSANRSFKPVSVREAFYLATKGGGRFFGKVGSFEKGYEFDALVIDDGYKKGLPDKPSLETRLEKLINTDNPVLIIKKYVRGKEIQRSSLK</sequence>